<sequence length="105" mass="11718">MYILVPTHFLNSSVIFVIRAFGQFNSSTSFCDLSHIRSESSAAKWIQSDVNGNKSIQAIRFIFIFLLFILRLQINAANKAPKSNANRSYVPSLAGSDSIIFSIRS</sequence>
<dbReference type="EMBL" id="NJHN03000017">
    <property type="protein sequence ID" value="KAH9425583.1"/>
    <property type="molecule type" value="Genomic_DNA"/>
</dbReference>
<evidence type="ECO:0000313" key="2">
    <source>
        <dbReference type="Proteomes" id="UP000887458"/>
    </source>
</evidence>
<reference evidence="1 2" key="1">
    <citation type="journal article" date="2018" name="J. Allergy Clin. Immunol.">
        <title>High-quality assembly of Dermatophagoides pteronyssinus genome and transcriptome reveals a wide range of novel allergens.</title>
        <authorList>
            <person name="Liu X.Y."/>
            <person name="Yang K.Y."/>
            <person name="Wang M.Q."/>
            <person name="Kwok J.S."/>
            <person name="Zeng X."/>
            <person name="Yang Z."/>
            <person name="Xiao X.J."/>
            <person name="Lau C.P."/>
            <person name="Li Y."/>
            <person name="Huang Z.M."/>
            <person name="Ba J.G."/>
            <person name="Yim A.K."/>
            <person name="Ouyang C.Y."/>
            <person name="Ngai S.M."/>
            <person name="Chan T.F."/>
            <person name="Leung E.L."/>
            <person name="Liu L."/>
            <person name="Liu Z.G."/>
            <person name="Tsui S.K."/>
        </authorList>
    </citation>
    <scope>NUCLEOTIDE SEQUENCE [LARGE SCALE GENOMIC DNA]</scope>
    <source>
        <strain evidence="1">Derp</strain>
    </source>
</reference>
<name>A0ABQ8JT50_DERPT</name>
<comment type="caution">
    <text evidence="1">The sequence shown here is derived from an EMBL/GenBank/DDBJ whole genome shotgun (WGS) entry which is preliminary data.</text>
</comment>
<accession>A0ABQ8JT50</accession>
<keyword evidence="2" id="KW-1185">Reference proteome</keyword>
<reference evidence="1 2" key="2">
    <citation type="journal article" date="2022" name="Mol. Biol. Evol.">
        <title>Comparative Genomics Reveals Insights into the Divergent Evolution of Astigmatic Mites and Household Pest Adaptations.</title>
        <authorList>
            <person name="Xiong Q."/>
            <person name="Wan A.T."/>
            <person name="Liu X."/>
            <person name="Fung C.S."/>
            <person name="Xiao X."/>
            <person name="Malainual N."/>
            <person name="Hou J."/>
            <person name="Wang L."/>
            <person name="Wang M."/>
            <person name="Yang K.Y."/>
            <person name="Cui Y."/>
            <person name="Leung E.L."/>
            <person name="Nong W."/>
            <person name="Shin S.K."/>
            <person name="Au S.W."/>
            <person name="Jeong K.Y."/>
            <person name="Chew F.T."/>
            <person name="Hui J.H."/>
            <person name="Leung T.F."/>
            <person name="Tungtrongchitr A."/>
            <person name="Zhong N."/>
            <person name="Liu Z."/>
            <person name="Tsui S.K."/>
        </authorList>
    </citation>
    <scope>NUCLEOTIDE SEQUENCE [LARGE SCALE GENOMIC DNA]</scope>
    <source>
        <strain evidence="1">Derp</strain>
    </source>
</reference>
<evidence type="ECO:0000313" key="1">
    <source>
        <dbReference type="EMBL" id="KAH9425583.1"/>
    </source>
</evidence>
<protein>
    <submittedName>
        <fullName evidence="1">Uncharacterized protein</fullName>
    </submittedName>
</protein>
<gene>
    <name evidence="1" type="ORF">DERP_004797</name>
</gene>
<proteinExistence type="predicted"/>
<dbReference type="Proteomes" id="UP000887458">
    <property type="component" value="Unassembled WGS sequence"/>
</dbReference>
<organism evidence="1 2">
    <name type="scientific">Dermatophagoides pteronyssinus</name>
    <name type="common">European house dust mite</name>
    <dbReference type="NCBI Taxonomy" id="6956"/>
    <lineage>
        <taxon>Eukaryota</taxon>
        <taxon>Metazoa</taxon>
        <taxon>Ecdysozoa</taxon>
        <taxon>Arthropoda</taxon>
        <taxon>Chelicerata</taxon>
        <taxon>Arachnida</taxon>
        <taxon>Acari</taxon>
        <taxon>Acariformes</taxon>
        <taxon>Sarcoptiformes</taxon>
        <taxon>Astigmata</taxon>
        <taxon>Psoroptidia</taxon>
        <taxon>Analgoidea</taxon>
        <taxon>Pyroglyphidae</taxon>
        <taxon>Dermatophagoidinae</taxon>
        <taxon>Dermatophagoides</taxon>
    </lineage>
</organism>